<dbReference type="SUPFAM" id="SSF48371">
    <property type="entry name" value="ARM repeat"/>
    <property type="match status" value="1"/>
</dbReference>
<dbReference type="Gene3D" id="2.60.40.150">
    <property type="entry name" value="C2 domain"/>
    <property type="match status" value="1"/>
</dbReference>
<feature type="domain" description="C2 PI3K-type" evidence="10">
    <location>
        <begin position="37"/>
        <end position="185"/>
    </location>
</feature>
<dbReference type="InterPro" id="IPR018936">
    <property type="entry name" value="PI3/4_kinase_CS"/>
</dbReference>
<dbReference type="CDD" id="cd08397">
    <property type="entry name" value="C2_PI3K_class_III"/>
    <property type="match status" value="1"/>
</dbReference>
<dbReference type="InterPro" id="IPR000403">
    <property type="entry name" value="PI3/4_kinase_cat_dom"/>
</dbReference>
<dbReference type="PROSITE" id="PS50290">
    <property type="entry name" value="PI3_4_KINASE_3"/>
    <property type="match status" value="1"/>
</dbReference>
<dbReference type="GO" id="GO:0000407">
    <property type="term" value="C:phagophore assembly site"/>
    <property type="evidence" value="ECO:0007669"/>
    <property type="project" value="TreeGrafter"/>
</dbReference>
<dbReference type="GO" id="GO:0005777">
    <property type="term" value="C:peroxisome"/>
    <property type="evidence" value="ECO:0007669"/>
    <property type="project" value="TreeGrafter"/>
</dbReference>
<dbReference type="InterPro" id="IPR036940">
    <property type="entry name" value="PI3/4_kinase_cat_sf"/>
</dbReference>
<dbReference type="PROSITE" id="PS00916">
    <property type="entry name" value="PI3_4_KINASE_2"/>
    <property type="match status" value="1"/>
</dbReference>
<dbReference type="PIRSF" id="PIRSF000587">
    <property type="entry name" value="PI3K_Vps34"/>
    <property type="match status" value="1"/>
</dbReference>
<dbReference type="InterPro" id="IPR002420">
    <property type="entry name" value="PI3K-type_C2_dom"/>
</dbReference>
<dbReference type="Pfam" id="PF00613">
    <property type="entry name" value="PI3Ka"/>
    <property type="match status" value="1"/>
</dbReference>
<keyword evidence="3 7" id="KW-0547">Nucleotide-binding</keyword>
<feature type="domain" description="PIK helical" evidence="9">
    <location>
        <begin position="297"/>
        <end position="491"/>
    </location>
</feature>
<comment type="similarity">
    <text evidence="1">Belongs to the PI3/PI4-kinase family. Type III PI4K subfamily.</text>
</comment>
<dbReference type="GO" id="GO:0005524">
    <property type="term" value="F:ATP binding"/>
    <property type="evidence" value="ECO:0007669"/>
    <property type="project" value="UniProtKB-UniRule"/>
</dbReference>
<keyword evidence="4 7" id="KW-0418">Kinase</keyword>
<dbReference type="SMART" id="SM00146">
    <property type="entry name" value="PI3Kc"/>
    <property type="match status" value="1"/>
</dbReference>
<dbReference type="InterPro" id="IPR042236">
    <property type="entry name" value="PI3K_accessory_sf"/>
</dbReference>
<keyword evidence="5 7" id="KW-0067">ATP-binding</keyword>
<feature type="domain" description="PI3K/PI4K catalytic" evidence="8">
    <location>
        <begin position="565"/>
        <end position="831"/>
    </location>
</feature>
<comment type="catalytic activity">
    <reaction evidence="6">
        <text>a 1,2-diacyl-sn-glycero-3-phospho-(1D-myo-inositol) + ATP = a 1,2-diacyl-sn-glycero-3-phospho-(1D-myo-inositol-3-phosphate) + ADP + H(+)</text>
        <dbReference type="Rhea" id="RHEA:12709"/>
        <dbReference type="ChEBI" id="CHEBI:15378"/>
        <dbReference type="ChEBI" id="CHEBI:30616"/>
        <dbReference type="ChEBI" id="CHEBI:57880"/>
        <dbReference type="ChEBI" id="CHEBI:58088"/>
        <dbReference type="ChEBI" id="CHEBI:456216"/>
        <dbReference type="EC" id="2.7.1.137"/>
    </reaction>
    <physiologicalReaction direction="left-to-right" evidence="6">
        <dbReference type="Rhea" id="RHEA:12710"/>
    </physiologicalReaction>
</comment>
<evidence type="ECO:0000256" key="4">
    <source>
        <dbReference type="ARBA" id="ARBA00022777"/>
    </source>
</evidence>
<name>A0A5C2SCY3_9APHY</name>
<dbReference type="CDD" id="cd00896">
    <property type="entry name" value="PI3Kc_III"/>
    <property type="match status" value="1"/>
</dbReference>
<proteinExistence type="inferred from homology"/>
<dbReference type="FunFam" id="1.10.1070.11:FF:000002">
    <property type="entry name" value="Phosphatidylinositol 3-kinase catalytic subunit type 3"/>
    <property type="match status" value="1"/>
</dbReference>
<dbReference type="SMART" id="SM00142">
    <property type="entry name" value="PI3K_C2"/>
    <property type="match status" value="1"/>
</dbReference>
<evidence type="ECO:0000256" key="7">
    <source>
        <dbReference type="PIRNR" id="PIRNR000587"/>
    </source>
</evidence>
<evidence type="ECO:0000256" key="6">
    <source>
        <dbReference type="ARBA" id="ARBA00023985"/>
    </source>
</evidence>
<dbReference type="FunFam" id="3.30.1010.10:FF:000002">
    <property type="entry name" value="Phosphatidylinositol 3-kinase catalytic subunit type 3"/>
    <property type="match status" value="1"/>
</dbReference>
<dbReference type="Gene3D" id="1.10.1070.11">
    <property type="entry name" value="Phosphatidylinositol 3-/4-kinase, catalytic domain"/>
    <property type="match status" value="1"/>
</dbReference>
<dbReference type="InterPro" id="IPR015433">
    <property type="entry name" value="PI3/4_kinase"/>
</dbReference>
<reference evidence="11" key="1">
    <citation type="journal article" date="2018" name="Genome Biol. Evol.">
        <title>Genomics and development of Lentinus tigrinus, a white-rot wood-decaying mushroom with dimorphic fruiting bodies.</title>
        <authorList>
            <person name="Wu B."/>
            <person name="Xu Z."/>
            <person name="Knudson A."/>
            <person name="Carlson A."/>
            <person name="Chen N."/>
            <person name="Kovaka S."/>
            <person name="LaButti K."/>
            <person name="Lipzen A."/>
            <person name="Pennachio C."/>
            <person name="Riley R."/>
            <person name="Schakwitz W."/>
            <person name="Umezawa K."/>
            <person name="Ohm R.A."/>
            <person name="Grigoriev I.V."/>
            <person name="Nagy L.G."/>
            <person name="Gibbons J."/>
            <person name="Hibbett D."/>
        </authorList>
    </citation>
    <scope>NUCLEOTIDE SEQUENCE [LARGE SCALE GENOMIC DNA]</scope>
    <source>
        <strain evidence="11">ALCF2SS1-6</strain>
    </source>
</reference>
<evidence type="ECO:0000313" key="11">
    <source>
        <dbReference type="EMBL" id="RPD60989.1"/>
    </source>
</evidence>
<dbReference type="PROSITE" id="PS51545">
    <property type="entry name" value="PIK_HELICAL"/>
    <property type="match status" value="1"/>
</dbReference>
<dbReference type="GO" id="GO:0005768">
    <property type="term" value="C:endosome"/>
    <property type="evidence" value="ECO:0007669"/>
    <property type="project" value="TreeGrafter"/>
</dbReference>
<protein>
    <recommendedName>
        <fullName evidence="7">Phosphatidylinositol 3-kinase VPS34</fullName>
        <ecNumber evidence="7">2.7.1.137</ecNumber>
    </recommendedName>
</protein>
<dbReference type="GO" id="GO:0034272">
    <property type="term" value="C:phosphatidylinositol 3-kinase complex, class III, type II"/>
    <property type="evidence" value="ECO:0007669"/>
    <property type="project" value="TreeGrafter"/>
</dbReference>
<dbReference type="AlphaFoldDB" id="A0A5C2SCY3"/>
<accession>A0A5C2SCY3</accession>
<evidence type="ECO:0000259" key="10">
    <source>
        <dbReference type="PROSITE" id="PS51547"/>
    </source>
</evidence>
<dbReference type="EC" id="2.7.1.137" evidence="7"/>
<dbReference type="PANTHER" id="PTHR10048">
    <property type="entry name" value="PHOSPHATIDYLINOSITOL KINASE"/>
    <property type="match status" value="1"/>
</dbReference>
<dbReference type="CDD" id="cd00870">
    <property type="entry name" value="PI3Ka_III"/>
    <property type="match status" value="1"/>
</dbReference>
<dbReference type="GO" id="GO:0016303">
    <property type="term" value="F:1-phosphatidylinositol-3-kinase activity"/>
    <property type="evidence" value="ECO:0007669"/>
    <property type="project" value="UniProtKB-UniRule"/>
</dbReference>
<dbReference type="GO" id="GO:0006897">
    <property type="term" value="P:endocytosis"/>
    <property type="evidence" value="ECO:0007669"/>
    <property type="project" value="TreeGrafter"/>
</dbReference>
<dbReference type="SMART" id="SM00145">
    <property type="entry name" value="PI3Ka"/>
    <property type="match status" value="1"/>
</dbReference>
<dbReference type="InterPro" id="IPR016024">
    <property type="entry name" value="ARM-type_fold"/>
</dbReference>
<dbReference type="STRING" id="1328759.A0A5C2SCY3"/>
<dbReference type="Proteomes" id="UP000313359">
    <property type="component" value="Unassembled WGS sequence"/>
</dbReference>
<evidence type="ECO:0000256" key="2">
    <source>
        <dbReference type="ARBA" id="ARBA00022679"/>
    </source>
</evidence>
<dbReference type="PANTHER" id="PTHR10048:SF7">
    <property type="entry name" value="PHOSPHATIDYLINOSITOL 3-KINASE CATALYTIC SUBUNIT TYPE 3"/>
    <property type="match status" value="1"/>
</dbReference>
<dbReference type="Gene3D" id="1.25.40.70">
    <property type="entry name" value="Phosphatidylinositol 3-kinase, accessory domain (PIK)"/>
    <property type="match status" value="1"/>
</dbReference>
<dbReference type="EMBL" id="ML122263">
    <property type="protein sequence ID" value="RPD60989.1"/>
    <property type="molecule type" value="Genomic_DNA"/>
</dbReference>
<dbReference type="Gene3D" id="3.30.1010.10">
    <property type="entry name" value="Phosphatidylinositol 3-kinase Catalytic Subunit, Chain A, domain 4"/>
    <property type="match status" value="1"/>
</dbReference>
<dbReference type="SUPFAM" id="SSF49562">
    <property type="entry name" value="C2 domain (Calcium/lipid-binding domain, CaLB)"/>
    <property type="match status" value="1"/>
</dbReference>
<evidence type="ECO:0000256" key="3">
    <source>
        <dbReference type="ARBA" id="ARBA00022741"/>
    </source>
</evidence>
<evidence type="ECO:0000256" key="5">
    <source>
        <dbReference type="ARBA" id="ARBA00022840"/>
    </source>
</evidence>
<dbReference type="InterPro" id="IPR057756">
    <property type="entry name" value="PI3-kinase_type3/VPS34_cat"/>
</dbReference>
<dbReference type="OrthoDB" id="67688at2759"/>
<evidence type="ECO:0000256" key="1">
    <source>
        <dbReference type="ARBA" id="ARBA00006209"/>
    </source>
</evidence>
<organism evidence="11 12">
    <name type="scientific">Lentinus tigrinus ALCF2SS1-6</name>
    <dbReference type="NCBI Taxonomy" id="1328759"/>
    <lineage>
        <taxon>Eukaryota</taxon>
        <taxon>Fungi</taxon>
        <taxon>Dikarya</taxon>
        <taxon>Basidiomycota</taxon>
        <taxon>Agaricomycotina</taxon>
        <taxon>Agaricomycetes</taxon>
        <taxon>Polyporales</taxon>
        <taxon>Polyporaceae</taxon>
        <taxon>Lentinus</taxon>
    </lineage>
</organism>
<dbReference type="FunFam" id="1.25.40.70:FF:000009">
    <property type="entry name" value="Phosphatidylinositol 3-kinase VPS34"/>
    <property type="match status" value="1"/>
</dbReference>
<dbReference type="InterPro" id="IPR008290">
    <property type="entry name" value="PI3K_Vps34"/>
</dbReference>
<dbReference type="PROSITE" id="PS00915">
    <property type="entry name" value="PI3_4_KINASE_1"/>
    <property type="match status" value="1"/>
</dbReference>
<evidence type="ECO:0000259" key="8">
    <source>
        <dbReference type="PROSITE" id="PS50290"/>
    </source>
</evidence>
<dbReference type="Pfam" id="PF00454">
    <property type="entry name" value="PI3_PI4_kinase"/>
    <property type="match status" value="1"/>
</dbReference>
<dbReference type="PROSITE" id="PS51547">
    <property type="entry name" value="C2_PI3K"/>
    <property type="match status" value="1"/>
</dbReference>
<evidence type="ECO:0000313" key="12">
    <source>
        <dbReference type="Proteomes" id="UP000313359"/>
    </source>
</evidence>
<dbReference type="Pfam" id="PF00792">
    <property type="entry name" value="PI3K_C2"/>
    <property type="match status" value="1"/>
</dbReference>
<keyword evidence="12" id="KW-1185">Reference proteome</keyword>
<sequence length="845" mass="96859">MDKDNRDDFTFAKLSDLKMPVTFRISQLEGTRKPYSFTEVLEKPELRFHGIQQSPDFSDLYVTCQLIADNKPLTIPYRTSFKAFTSHYTWNEWITLPIRYCDLPLNSQITFTVWDIAGPRAALPVGGTTFRLFGKKWTLRRGKHRMILWPDREADGANETTTPSKMGVRDEVGRLEKLLKKYYRGDMPKSDWLDRLAFRKVEELHKAETEKSENLFLYIDLPRFDFPVIFSEPDASNVPSTSNAALTPIATTPAQPTSTFAADPHLWAVVDPDIARENPVEDKHRRLVRSHRSSPYDRELKPNAKIRDELSVILNYAPSQPLTSEEKDLIWKFRFYLTRDKRGLTKFLKSVTWRDPSEVKQAVEELLPQWTEIDIDDALELLGPNTVDSRVRAYAVKQLSRADDDELHLYLLQLVQALKFESTASDQRSSRSATSAVSNDDSGLADFLIARAVRNPILGNRFYWYLMVEVSMEDKVMAKMYGRVVFKFMKILEDNGDERRDLMRRQGELVDTLAKRARDLRTSKDPRPKKIEKLRAFLADSKNNLASMPPLPLPLNARVQITGIVPEKSSVFKSNMFPMLLFFQCTDGGEYPVIFKDGDDMRQDQLVIQLFTLMDRLLRKENLDLKLSPYDVLATGPSQGMAQFIPSKTIAAIVSEHGTLLNYLRANYPDEGSVGSYGVEPGVIDTFIRSCAGYCVMTYLLGVGDRHLDNLLLAPDGHFFHVDFGYILGRDPKPLAPPVKICKEMVDAMGGVQSVHYQRFKSFCFTAFSILRKSANLILNLVTLMVDANIPHIKQRDVHEQVLGKFCLEMTEEQAIEHFERLLNDISPFTAVLDRMHDWAQYWRS</sequence>
<keyword evidence="2 7" id="KW-0808">Transferase</keyword>
<dbReference type="InterPro" id="IPR001263">
    <property type="entry name" value="PI3K_accessory_dom"/>
</dbReference>
<dbReference type="SUPFAM" id="SSF56112">
    <property type="entry name" value="Protein kinase-like (PK-like)"/>
    <property type="match status" value="1"/>
</dbReference>
<dbReference type="GO" id="GO:0034271">
    <property type="term" value="C:phosphatidylinositol 3-kinase complex, class III, type I"/>
    <property type="evidence" value="ECO:0007669"/>
    <property type="project" value="TreeGrafter"/>
</dbReference>
<dbReference type="InterPro" id="IPR011009">
    <property type="entry name" value="Kinase-like_dom_sf"/>
</dbReference>
<dbReference type="GO" id="GO:0000045">
    <property type="term" value="P:autophagosome assembly"/>
    <property type="evidence" value="ECO:0007669"/>
    <property type="project" value="TreeGrafter"/>
</dbReference>
<dbReference type="GO" id="GO:0048015">
    <property type="term" value="P:phosphatidylinositol-mediated signaling"/>
    <property type="evidence" value="ECO:0007669"/>
    <property type="project" value="TreeGrafter"/>
</dbReference>
<dbReference type="InterPro" id="IPR035892">
    <property type="entry name" value="C2_domain_sf"/>
</dbReference>
<evidence type="ECO:0000259" key="9">
    <source>
        <dbReference type="PROSITE" id="PS51545"/>
    </source>
</evidence>
<gene>
    <name evidence="11" type="ORF">L227DRAFT_546566</name>
</gene>